<dbReference type="Proteomes" id="UP000276103">
    <property type="component" value="Unassembled WGS sequence"/>
</dbReference>
<comment type="caution">
    <text evidence="1">The sequence shown here is derived from an EMBL/GenBank/DDBJ whole genome shotgun (WGS) entry which is preliminary data.</text>
</comment>
<gene>
    <name evidence="1" type="ORF">DSM107003_15680</name>
</gene>
<accession>A0A3S1ABH8</accession>
<dbReference type="AlphaFoldDB" id="A0A3S1ABH8"/>
<keyword evidence="2" id="KW-1185">Reference proteome</keyword>
<evidence type="ECO:0000313" key="1">
    <source>
        <dbReference type="EMBL" id="RUS97693.1"/>
    </source>
</evidence>
<evidence type="ECO:0000313" key="2">
    <source>
        <dbReference type="Proteomes" id="UP000276103"/>
    </source>
</evidence>
<name>A0A3S1ABH8_ANAVA</name>
<protein>
    <submittedName>
        <fullName evidence="1">Uncharacterized protein</fullName>
    </submittedName>
</protein>
<sequence>MARYVYQNQNIGKEQEQRIEKMENLVDSLNHKDNNIAFPSLMKYTQIYSLFPVKSSLFPKTKKLCTSRAWELLYIY</sequence>
<reference evidence="1 2" key="1">
    <citation type="journal article" date="2019" name="Genome Biol. Evol.">
        <title>Day and night: Metabolic profiles and evolutionary relationships of six axenic non-marine cyanobacteria.</title>
        <authorList>
            <person name="Will S.E."/>
            <person name="Henke P."/>
            <person name="Boedeker C."/>
            <person name="Huang S."/>
            <person name="Brinkmann H."/>
            <person name="Rohde M."/>
            <person name="Jarek M."/>
            <person name="Friedl T."/>
            <person name="Seufert S."/>
            <person name="Schumacher M."/>
            <person name="Overmann J."/>
            <person name="Neumann-Schaal M."/>
            <person name="Petersen J."/>
        </authorList>
    </citation>
    <scope>NUCLEOTIDE SEQUENCE [LARGE SCALE GENOMIC DNA]</scope>
    <source>
        <strain evidence="1 2">SAG 1403-4b</strain>
    </source>
</reference>
<dbReference type="EMBL" id="RSCM01000004">
    <property type="protein sequence ID" value="RUS97693.1"/>
    <property type="molecule type" value="Genomic_DNA"/>
</dbReference>
<proteinExistence type="predicted"/>
<organism evidence="1 2">
    <name type="scientific">Trichormus variabilis SAG 1403-4b</name>
    <dbReference type="NCBI Taxonomy" id="447716"/>
    <lineage>
        <taxon>Bacteria</taxon>
        <taxon>Bacillati</taxon>
        <taxon>Cyanobacteriota</taxon>
        <taxon>Cyanophyceae</taxon>
        <taxon>Nostocales</taxon>
        <taxon>Nostocaceae</taxon>
        <taxon>Trichormus</taxon>
    </lineage>
</organism>